<evidence type="ECO:0000256" key="5">
    <source>
        <dbReference type="ARBA" id="ARBA00022801"/>
    </source>
</evidence>
<dbReference type="Pfam" id="PF00150">
    <property type="entry name" value="Cellulase"/>
    <property type="match status" value="1"/>
</dbReference>
<evidence type="ECO:0000256" key="4">
    <source>
        <dbReference type="ARBA" id="ARBA00022729"/>
    </source>
</evidence>
<evidence type="ECO:0000256" key="3">
    <source>
        <dbReference type="ARBA" id="ARBA00022525"/>
    </source>
</evidence>
<sequence>MLSFLFLSPLLFGVTAYSGDENDYYENHYGSDENGIRYSPSMQAFYDEHGHDAHLKYLTPNSFDLDVYRLTKRDGNSTDDKNSSNVFDYSENIVHGVNIGGWLVTEPYITPSIYWAAAETEGDQSTVPLDEYHYCEELGTEECQSRLQEHWDGWIQEKDFKQIKDWGFNAIRLPIGYWAFARLPDDPYASGQEEYLKNAIEWARNNGLYLWIDLHGAPGSQNGFDNSGLRDSLNWFNVTENYDLTLKVTYYLYNTYGGEEYNDVVIGIQNLNEPLGPKLKMSEVVRFNYNTYSQLRSTGSENNFVFHDAFQSMGYWDDYLTGSVDPKSTNYTHHNSSTPDYINATSFTDDDGDYYNTILDHHHYEVFGTGVLKLNITGHLLNVKSFAEGMKDEKHPALCGEWSAALTDCAWWLNGVNRGSRYAGNYSNPDGAIGKY</sequence>
<dbReference type="InterPro" id="IPR001547">
    <property type="entry name" value="Glyco_hydro_5"/>
</dbReference>
<dbReference type="OrthoDB" id="62120at2759"/>
<evidence type="ECO:0000256" key="2">
    <source>
        <dbReference type="ARBA" id="ARBA00005641"/>
    </source>
</evidence>
<feature type="chain" id="PRO_5040868196" description="glucan 1,3-beta-glucosidase" evidence="11">
    <location>
        <begin position="17"/>
        <end position="436"/>
    </location>
</feature>
<keyword evidence="14" id="KW-1185">Reference proteome</keyword>
<proteinExistence type="inferred from homology"/>
<evidence type="ECO:0000256" key="10">
    <source>
        <dbReference type="RuleBase" id="RU361153"/>
    </source>
</evidence>
<keyword evidence="3" id="KW-0964">Secreted</keyword>
<organism evidence="13 14">
    <name type="scientific">Ambrosiozyma monospora</name>
    <name type="common">Yeast</name>
    <name type="synonym">Endomycopsis monosporus</name>
    <dbReference type="NCBI Taxonomy" id="43982"/>
    <lineage>
        <taxon>Eukaryota</taxon>
        <taxon>Fungi</taxon>
        <taxon>Dikarya</taxon>
        <taxon>Ascomycota</taxon>
        <taxon>Saccharomycotina</taxon>
        <taxon>Pichiomycetes</taxon>
        <taxon>Pichiales</taxon>
        <taxon>Pichiaceae</taxon>
        <taxon>Ambrosiozyma</taxon>
    </lineage>
</organism>
<reference evidence="13" key="1">
    <citation type="submission" date="2023-04" db="EMBL/GenBank/DDBJ databases">
        <title>Ambrosiozyma monospora NBRC 1965.</title>
        <authorList>
            <person name="Ichikawa N."/>
            <person name="Sato H."/>
            <person name="Tonouchi N."/>
        </authorList>
    </citation>
    <scope>NUCLEOTIDE SEQUENCE</scope>
    <source>
        <strain evidence="13">NBRC 1965</strain>
    </source>
</reference>
<dbReference type="GO" id="GO:0005576">
    <property type="term" value="C:extracellular region"/>
    <property type="evidence" value="ECO:0007669"/>
    <property type="project" value="UniProtKB-SubCell"/>
</dbReference>
<comment type="subcellular location">
    <subcellularLocation>
        <location evidence="1">Secreted</location>
    </subcellularLocation>
</comment>
<feature type="domain" description="Glycoside hydrolase family 5" evidence="12">
    <location>
        <begin position="149"/>
        <end position="405"/>
    </location>
</feature>
<dbReference type="GO" id="GO:0009986">
    <property type="term" value="C:cell surface"/>
    <property type="evidence" value="ECO:0007669"/>
    <property type="project" value="TreeGrafter"/>
</dbReference>
<keyword evidence="5 10" id="KW-0378">Hydrolase</keyword>
<evidence type="ECO:0000259" key="12">
    <source>
        <dbReference type="Pfam" id="PF00150"/>
    </source>
</evidence>
<comment type="caution">
    <text evidence="13">The sequence shown here is derived from an EMBL/GenBank/DDBJ whole genome shotgun (WGS) entry which is preliminary data.</text>
</comment>
<name>A0A9W7DMW6_AMBMO</name>
<dbReference type="InterPro" id="IPR050386">
    <property type="entry name" value="Glycosyl_hydrolase_5"/>
</dbReference>
<gene>
    <name evidence="13" type="ORF">Amon01_000694900</name>
</gene>
<dbReference type="Gene3D" id="3.20.20.80">
    <property type="entry name" value="Glycosidases"/>
    <property type="match status" value="1"/>
</dbReference>
<evidence type="ECO:0000256" key="7">
    <source>
        <dbReference type="ARBA" id="ARBA00023316"/>
    </source>
</evidence>
<dbReference type="SUPFAM" id="SSF51445">
    <property type="entry name" value="(Trans)glycosidases"/>
    <property type="match status" value="1"/>
</dbReference>
<dbReference type="AlphaFoldDB" id="A0A9W7DMW6"/>
<dbReference type="GO" id="GO:0004338">
    <property type="term" value="F:glucan exo-1,3-beta-glucosidase activity"/>
    <property type="evidence" value="ECO:0007669"/>
    <property type="project" value="UniProtKB-EC"/>
</dbReference>
<evidence type="ECO:0000256" key="8">
    <source>
        <dbReference type="ARBA" id="ARBA00036824"/>
    </source>
</evidence>
<dbReference type="Proteomes" id="UP001165063">
    <property type="component" value="Unassembled WGS sequence"/>
</dbReference>
<dbReference type="GO" id="GO:0071555">
    <property type="term" value="P:cell wall organization"/>
    <property type="evidence" value="ECO:0007669"/>
    <property type="project" value="UniProtKB-KW"/>
</dbReference>
<evidence type="ECO:0000313" key="13">
    <source>
        <dbReference type="EMBL" id="GMG47237.1"/>
    </source>
</evidence>
<dbReference type="InterPro" id="IPR017853">
    <property type="entry name" value="GH"/>
</dbReference>
<comment type="similarity">
    <text evidence="2 10">Belongs to the glycosyl hydrolase 5 (cellulase A) family.</text>
</comment>
<dbReference type="PANTHER" id="PTHR31297:SF1">
    <property type="entry name" value="GLUCAN 1,3-BETA-GLUCOSIDASE I_II-RELATED"/>
    <property type="match status" value="1"/>
</dbReference>
<dbReference type="EC" id="3.2.1.58" evidence="9"/>
<evidence type="ECO:0000256" key="9">
    <source>
        <dbReference type="ARBA" id="ARBA00038929"/>
    </source>
</evidence>
<evidence type="ECO:0000256" key="6">
    <source>
        <dbReference type="ARBA" id="ARBA00023295"/>
    </source>
</evidence>
<protein>
    <recommendedName>
        <fullName evidence="9">glucan 1,3-beta-glucosidase</fullName>
        <ecNumber evidence="9">3.2.1.58</ecNumber>
    </recommendedName>
</protein>
<accession>A0A9W7DMW6</accession>
<evidence type="ECO:0000256" key="1">
    <source>
        <dbReference type="ARBA" id="ARBA00004613"/>
    </source>
</evidence>
<feature type="signal peptide" evidence="11">
    <location>
        <begin position="1"/>
        <end position="16"/>
    </location>
</feature>
<keyword evidence="7" id="KW-0961">Cell wall biogenesis/degradation</keyword>
<evidence type="ECO:0000256" key="11">
    <source>
        <dbReference type="SAM" id="SignalP"/>
    </source>
</evidence>
<dbReference type="PANTHER" id="PTHR31297">
    <property type="entry name" value="GLUCAN ENDO-1,6-BETA-GLUCOSIDASE B"/>
    <property type="match status" value="1"/>
</dbReference>
<comment type="catalytic activity">
    <reaction evidence="8">
        <text>Successive hydrolysis of beta-D-glucose units from the non-reducing ends of (1-&gt;3)-beta-D-glucans, releasing alpha-glucose.</text>
        <dbReference type="EC" id="3.2.1.58"/>
    </reaction>
</comment>
<keyword evidence="4 11" id="KW-0732">Signal</keyword>
<keyword evidence="6 10" id="KW-0326">Glycosidase</keyword>
<dbReference type="EMBL" id="BSXU01004747">
    <property type="protein sequence ID" value="GMG47237.1"/>
    <property type="molecule type" value="Genomic_DNA"/>
</dbReference>
<evidence type="ECO:0000313" key="14">
    <source>
        <dbReference type="Proteomes" id="UP001165063"/>
    </source>
</evidence>
<dbReference type="GO" id="GO:0009251">
    <property type="term" value="P:glucan catabolic process"/>
    <property type="evidence" value="ECO:0007669"/>
    <property type="project" value="TreeGrafter"/>
</dbReference>